<evidence type="ECO:0000313" key="7">
    <source>
        <dbReference type="Proteomes" id="UP000033774"/>
    </source>
</evidence>
<keyword evidence="2 4" id="KW-0547">Nucleotide-binding</keyword>
<evidence type="ECO:0000256" key="3">
    <source>
        <dbReference type="ARBA" id="ARBA00022840"/>
    </source>
</evidence>
<evidence type="ECO:0000256" key="4">
    <source>
        <dbReference type="PROSITE-ProRule" id="PRU00409"/>
    </source>
</evidence>
<dbReference type="Proteomes" id="UP000033774">
    <property type="component" value="Unassembled WGS sequence"/>
</dbReference>
<feature type="domain" description="ATP-grasp" evidence="5">
    <location>
        <begin position="113"/>
        <end position="309"/>
    </location>
</feature>
<protein>
    <recommendedName>
        <fullName evidence="5">ATP-grasp domain-containing protein</fullName>
    </recommendedName>
</protein>
<evidence type="ECO:0000256" key="2">
    <source>
        <dbReference type="ARBA" id="ARBA00022741"/>
    </source>
</evidence>
<evidence type="ECO:0000313" key="6">
    <source>
        <dbReference type="EMBL" id="KJV06975.1"/>
    </source>
</evidence>
<gene>
    <name evidence="6" type="ORF">VZ95_20395</name>
</gene>
<dbReference type="GO" id="GO:0016874">
    <property type="term" value="F:ligase activity"/>
    <property type="evidence" value="ECO:0007669"/>
    <property type="project" value="UniProtKB-KW"/>
</dbReference>
<dbReference type="InterPro" id="IPR052032">
    <property type="entry name" value="ATP-dep_AA_Ligase"/>
</dbReference>
<dbReference type="SUPFAM" id="SSF56059">
    <property type="entry name" value="Glutathione synthetase ATP-binding domain-like"/>
    <property type="match status" value="1"/>
</dbReference>
<dbReference type="PANTHER" id="PTHR43585">
    <property type="entry name" value="FUMIPYRROLE BIOSYNTHESIS PROTEIN C"/>
    <property type="match status" value="1"/>
</dbReference>
<dbReference type="GO" id="GO:0005524">
    <property type="term" value="F:ATP binding"/>
    <property type="evidence" value="ECO:0007669"/>
    <property type="project" value="UniProtKB-UniRule"/>
</dbReference>
<dbReference type="PROSITE" id="PS50975">
    <property type="entry name" value="ATP_GRASP"/>
    <property type="match status" value="1"/>
</dbReference>
<dbReference type="PANTHER" id="PTHR43585:SF2">
    <property type="entry name" value="ATP-GRASP ENZYME FSQD"/>
    <property type="match status" value="1"/>
</dbReference>
<dbReference type="Gene3D" id="3.30.1490.20">
    <property type="entry name" value="ATP-grasp fold, A domain"/>
    <property type="match status" value="1"/>
</dbReference>
<evidence type="ECO:0000256" key="1">
    <source>
        <dbReference type="ARBA" id="ARBA00022598"/>
    </source>
</evidence>
<dbReference type="InterPro" id="IPR013815">
    <property type="entry name" value="ATP_grasp_subdomain_1"/>
</dbReference>
<dbReference type="Gene3D" id="3.30.470.20">
    <property type="entry name" value="ATP-grasp fold, B domain"/>
    <property type="match status" value="1"/>
</dbReference>
<evidence type="ECO:0000259" key="5">
    <source>
        <dbReference type="PROSITE" id="PS50975"/>
    </source>
</evidence>
<keyword evidence="7" id="KW-1185">Reference proteome</keyword>
<name>A0A0F3IJM5_9PROT</name>
<dbReference type="InterPro" id="IPR011761">
    <property type="entry name" value="ATP-grasp"/>
</dbReference>
<proteinExistence type="predicted"/>
<sequence>MKQKIVVINKIRYNLMNYDNLAPFDCEIHFIGTHKYSESVPDKWKDRCSTFWSLDELTFEALDLFINQLVPVERLICFAEEDLYLAAVLRERHNIPGPKPTDIAPFRDKFLMKSLVAAQSIRVPRFVRLYNLGENCREIYAAAVEMLGMPFVIKPRLGMANQGVFFIQEIEDLSKIMNDKIFAKAIYMAEQYISGPMFHVDTLIWGGHIQDISISEYNVPPVEARKGPTGSFIIDALSNDFQRLHDLNARVLAALKAPDGCTHAEYFKGEDGEFYFCEVGARIGGTQIIPVIEKVKGYSFARRWFSLESGIPYSSDEATTTEPFCGFIDFPIPAYSTITDLILAPPLAGVELIEQRVCIGQKTGAPVLEQNRAISFLVSDVSPQAVAQKINELIALRPVRSEPL</sequence>
<reference evidence="6 7" key="1">
    <citation type="submission" date="2015-03" db="EMBL/GenBank/DDBJ databases">
        <title>Draft genome sequence of Elstera litoralis.</title>
        <authorList>
            <person name="Rahalkar M.C."/>
            <person name="Dhakephalkar P.K."/>
            <person name="Pore S.D."/>
            <person name="Arora P."/>
            <person name="Kapse N.G."/>
            <person name="Pandit P.S."/>
        </authorList>
    </citation>
    <scope>NUCLEOTIDE SEQUENCE [LARGE SCALE GENOMIC DNA]</scope>
    <source>
        <strain evidence="6 7">Dia-1</strain>
    </source>
</reference>
<keyword evidence="3 4" id="KW-0067">ATP-binding</keyword>
<keyword evidence="1" id="KW-0436">Ligase</keyword>
<dbReference type="RefSeq" id="WP_045777492.1">
    <property type="nucleotide sequence ID" value="NZ_LAJY01000869.1"/>
</dbReference>
<dbReference type="AlphaFoldDB" id="A0A0F3IJM5"/>
<dbReference type="EMBL" id="LAJY01000869">
    <property type="protein sequence ID" value="KJV06975.1"/>
    <property type="molecule type" value="Genomic_DNA"/>
</dbReference>
<organism evidence="6 7">
    <name type="scientific">Elstera litoralis</name>
    <dbReference type="NCBI Taxonomy" id="552518"/>
    <lineage>
        <taxon>Bacteria</taxon>
        <taxon>Pseudomonadati</taxon>
        <taxon>Pseudomonadota</taxon>
        <taxon>Alphaproteobacteria</taxon>
        <taxon>Rhodospirillales</taxon>
        <taxon>Rhodospirillaceae</taxon>
        <taxon>Elstera</taxon>
    </lineage>
</organism>
<dbReference type="Pfam" id="PF13535">
    <property type="entry name" value="ATP-grasp_4"/>
    <property type="match status" value="1"/>
</dbReference>
<dbReference type="GO" id="GO:0046872">
    <property type="term" value="F:metal ion binding"/>
    <property type="evidence" value="ECO:0007669"/>
    <property type="project" value="InterPro"/>
</dbReference>
<dbReference type="Gene3D" id="3.40.50.20">
    <property type="match status" value="1"/>
</dbReference>
<dbReference type="OrthoDB" id="9803907at2"/>
<comment type="caution">
    <text evidence="6">The sequence shown here is derived from an EMBL/GenBank/DDBJ whole genome shotgun (WGS) entry which is preliminary data.</text>
</comment>
<accession>A0A0F3IJM5</accession>